<sequence length="175" mass="18800">MPRILVLGIGNLLLGDDGIGPRVVQNLSQRICRSDVDFLDGGTGGLYLLGYLEGYSHLLVIDALDAGLRPGTICRLSPEGIGYGNIKLSFHQTGLGDLLALAKLTGLLPQTVIFGIQIERLDWGMNLSPSVAAQLPLLEGLVLQEIEDICNGGKQGDLYRKEKAEGMVRRCTSLV</sequence>
<dbReference type="STRING" id="698762.SAMN00808754_0793"/>
<evidence type="ECO:0000256" key="1">
    <source>
        <dbReference type="ARBA" id="ARBA00006814"/>
    </source>
</evidence>
<keyword evidence="3" id="KW-0064">Aspartyl protease</keyword>
<organism evidence="5 6">
    <name type="scientific">Thermanaeromonas toyohensis ToBE</name>
    <dbReference type="NCBI Taxonomy" id="698762"/>
    <lineage>
        <taxon>Bacteria</taxon>
        <taxon>Bacillati</taxon>
        <taxon>Bacillota</taxon>
        <taxon>Clostridia</taxon>
        <taxon>Neomoorellales</taxon>
        <taxon>Neomoorellaceae</taxon>
        <taxon>Thermanaeromonas</taxon>
    </lineage>
</organism>
<comment type="similarity">
    <text evidence="1">Belongs to the peptidase A31 family.</text>
</comment>
<reference evidence="5 6" key="1">
    <citation type="submission" date="2017-04" db="EMBL/GenBank/DDBJ databases">
        <authorList>
            <person name="Afonso C.L."/>
            <person name="Miller P.J."/>
            <person name="Scott M.A."/>
            <person name="Spackman E."/>
            <person name="Goraichik I."/>
            <person name="Dimitrov K.M."/>
            <person name="Suarez D.L."/>
            <person name="Swayne D.E."/>
        </authorList>
    </citation>
    <scope>NUCLEOTIDE SEQUENCE [LARGE SCALE GENOMIC DNA]</scope>
    <source>
        <strain evidence="5 6">ToBE</strain>
    </source>
</reference>
<proteinExistence type="inferred from homology"/>
<accession>A0A1W1VIG9</accession>
<dbReference type="PRINTS" id="PR00446">
    <property type="entry name" value="HYDRGNUPTAKE"/>
</dbReference>
<dbReference type="GO" id="GO:0016485">
    <property type="term" value="P:protein processing"/>
    <property type="evidence" value="ECO:0007669"/>
    <property type="project" value="TreeGrafter"/>
</dbReference>
<evidence type="ECO:0000256" key="4">
    <source>
        <dbReference type="ARBA" id="ARBA00022801"/>
    </source>
</evidence>
<dbReference type="PANTHER" id="PTHR30302:SF1">
    <property type="entry name" value="HYDROGENASE 2 MATURATION PROTEASE"/>
    <property type="match status" value="1"/>
</dbReference>
<evidence type="ECO:0000256" key="2">
    <source>
        <dbReference type="ARBA" id="ARBA00022670"/>
    </source>
</evidence>
<keyword evidence="2 5" id="KW-0645">Protease</keyword>
<dbReference type="SUPFAM" id="SSF53163">
    <property type="entry name" value="HybD-like"/>
    <property type="match status" value="1"/>
</dbReference>
<keyword evidence="4" id="KW-0378">Hydrolase</keyword>
<evidence type="ECO:0000256" key="3">
    <source>
        <dbReference type="ARBA" id="ARBA00022750"/>
    </source>
</evidence>
<dbReference type="NCBIfam" id="TIGR00072">
    <property type="entry name" value="hydrog_prot"/>
    <property type="match status" value="1"/>
</dbReference>
<protein>
    <submittedName>
        <fullName evidence="5">Hydrogenase maturation protease</fullName>
    </submittedName>
</protein>
<gene>
    <name evidence="5" type="ORF">SAMN00808754_0793</name>
</gene>
<dbReference type="Proteomes" id="UP000192569">
    <property type="component" value="Chromosome I"/>
</dbReference>
<evidence type="ECO:0000313" key="5">
    <source>
        <dbReference type="EMBL" id="SMB93118.1"/>
    </source>
</evidence>
<dbReference type="Gene3D" id="3.40.50.1450">
    <property type="entry name" value="HybD-like"/>
    <property type="match status" value="1"/>
</dbReference>
<evidence type="ECO:0000313" key="6">
    <source>
        <dbReference type="Proteomes" id="UP000192569"/>
    </source>
</evidence>
<dbReference type="AlphaFoldDB" id="A0A1W1VIG9"/>
<dbReference type="Pfam" id="PF01750">
    <property type="entry name" value="HycI"/>
    <property type="match status" value="1"/>
</dbReference>
<dbReference type="GO" id="GO:0008047">
    <property type="term" value="F:enzyme activator activity"/>
    <property type="evidence" value="ECO:0007669"/>
    <property type="project" value="InterPro"/>
</dbReference>
<dbReference type="OrthoDB" id="9794619at2"/>
<keyword evidence="6" id="KW-1185">Reference proteome</keyword>
<name>A0A1W1VIG9_9FIRM</name>
<dbReference type="EMBL" id="LT838272">
    <property type="protein sequence ID" value="SMB93118.1"/>
    <property type="molecule type" value="Genomic_DNA"/>
</dbReference>
<dbReference type="InterPro" id="IPR023430">
    <property type="entry name" value="Pept_HybD-like_dom_sf"/>
</dbReference>
<dbReference type="PANTHER" id="PTHR30302">
    <property type="entry name" value="HYDROGENASE 1 MATURATION PROTEASE"/>
    <property type="match status" value="1"/>
</dbReference>
<dbReference type="InterPro" id="IPR000671">
    <property type="entry name" value="Peptidase_A31"/>
</dbReference>
<dbReference type="GO" id="GO:0004190">
    <property type="term" value="F:aspartic-type endopeptidase activity"/>
    <property type="evidence" value="ECO:0007669"/>
    <property type="project" value="UniProtKB-KW"/>
</dbReference>